<accession>A0A6A6TVE8</accession>
<feature type="compositionally biased region" description="Polar residues" evidence="4">
    <location>
        <begin position="70"/>
        <end position="94"/>
    </location>
</feature>
<feature type="compositionally biased region" description="Low complexity" evidence="4">
    <location>
        <begin position="49"/>
        <end position="69"/>
    </location>
</feature>
<dbReference type="Proteomes" id="UP000799324">
    <property type="component" value="Unassembled WGS sequence"/>
</dbReference>
<gene>
    <name evidence="5" type="ORF">K491DRAFT_709605</name>
</gene>
<name>A0A6A6TVE8_9PLEO</name>
<dbReference type="Gene3D" id="1.20.890.10">
    <property type="entry name" value="cAMP-dependent protein kinase regulatory subunit, dimerization-anchoring domain"/>
    <property type="match status" value="1"/>
</dbReference>
<keyword evidence="3" id="KW-0539">Nucleus</keyword>
<dbReference type="GO" id="GO:0005634">
    <property type="term" value="C:nucleus"/>
    <property type="evidence" value="ECO:0007669"/>
    <property type="project" value="UniProtKB-SubCell"/>
</dbReference>
<dbReference type="EMBL" id="MU004288">
    <property type="protein sequence ID" value="KAF2662953.1"/>
    <property type="molecule type" value="Genomic_DNA"/>
</dbReference>
<protein>
    <submittedName>
        <fullName evidence="5">Uncharacterized protein</fullName>
    </submittedName>
</protein>
<keyword evidence="6" id="KW-1185">Reference proteome</keyword>
<comment type="similarity">
    <text evidence="2">Belongs to the dpy-30 family.</text>
</comment>
<evidence type="ECO:0000313" key="5">
    <source>
        <dbReference type="EMBL" id="KAF2662953.1"/>
    </source>
</evidence>
<evidence type="ECO:0000256" key="4">
    <source>
        <dbReference type="SAM" id="MobiDB-lite"/>
    </source>
</evidence>
<evidence type="ECO:0000256" key="2">
    <source>
        <dbReference type="ARBA" id="ARBA00010849"/>
    </source>
</evidence>
<dbReference type="OrthoDB" id="417678at2759"/>
<dbReference type="CDD" id="cd22965">
    <property type="entry name" value="DD_DPY30_SDC1"/>
    <property type="match status" value="1"/>
</dbReference>
<evidence type="ECO:0000313" key="6">
    <source>
        <dbReference type="Proteomes" id="UP000799324"/>
    </source>
</evidence>
<evidence type="ECO:0000256" key="3">
    <source>
        <dbReference type="ARBA" id="ARBA00023242"/>
    </source>
</evidence>
<dbReference type="InterPro" id="IPR049629">
    <property type="entry name" value="DPY30_SDC1_DD"/>
</dbReference>
<feature type="compositionally biased region" description="Low complexity" evidence="4">
    <location>
        <begin position="10"/>
        <end position="19"/>
    </location>
</feature>
<feature type="region of interest" description="Disordered" evidence="4">
    <location>
        <begin position="1"/>
        <end position="94"/>
    </location>
</feature>
<dbReference type="Pfam" id="PF05186">
    <property type="entry name" value="Dpy-30"/>
    <property type="match status" value="1"/>
</dbReference>
<dbReference type="InterPro" id="IPR007858">
    <property type="entry name" value="Dpy-30_motif"/>
</dbReference>
<organism evidence="5 6">
    <name type="scientific">Lophiostoma macrostomum CBS 122681</name>
    <dbReference type="NCBI Taxonomy" id="1314788"/>
    <lineage>
        <taxon>Eukaryota</taxon>
        <taxon>Fungi</taxon>
        <taxon>Dikarya</taxon>
        <taxon>Ascomycota</taxon>
        <taxon>Pezizomycotina</taxon>
        <taxon>Dothideomycetes</taxon>
        <taxon>Pleosporomycetidae</taxon>
        <taxon>Pleosporales</taxon>
        <taxon>Lophiostomataceae</taxon>
        <taxon>Lophiostoma</taxon>
    </lineage>
</organism>
<proteinExistence type="inferred from homology"/>
<dbReference type="AlphaFoldDB" id="A0A6A6TVE8"/>
<evidence type="ECO:0000256" key="1">
    <source>
        <dbReference type="ARBA" id="ARBA00004123"/>
    </source>
</evidence>
<comment type="subcellular location">
    <subcellularLocation>
        <location evidence="1">Nucleus</location>
    </subcellularLocation>
</comment>
<reference evidence="5" key="1">
    <citation type="journal article" date="2020" name="Stud. Mycol.">
        <title>101 Dothideomycetes genomes: a test case for predicting lifestyles and emergence of pathogens.</title>
        <authorList>
            <person name="Haridas S."/>
            <person name="Albert R."/>
            <person name="Binder M."/>
            <person name="Bloem J."/>
            <person name="Labutti K."/>
            <person name="Salamov A."/>
            <person name="Andreopoulos B."/>
            <person name="Baker S."/>
            <person name="Barry K."/>
            <person name="Bills G."/>
            <person name="Bluhm B."/>
            <person name="Cannon C."/>
            <person name="Castanera R."/>
            <person name="Culley D."/>
            <person name="Daum C."/>
            <person name="Ezra D."/>
            <person name="Gonzalez J."/>
            <person name="Henrissat B."/>
            <person name="Kuo A."/>
            <person name="Liang C."/>
            <person name="Lipzen A."/>
            <person name="Lutzoni F."/>
            <person name="Magnuson J."/>
            <person name="Mondo S."/>
            <person name="Nolan M."/>
            <person name="Ohm R."/>
            <person name="Pangilinan J."/>
            <person name="Park H.-J."/>
            <person name="Ramirez L."/>
            <person name="Alfaro M."/>
            <person name="Sun H."/>
            <person name="Tritt A."/>
            <person name="Yoshinaga Y."/>
            <person name="Zwiers L.-H."/>
            <person name="Turgeon B."/>
            <person name="Goodwin S."/>
            <person name="Spatafora J."/>
            <person name="Crous P."/>
            <person name="Grigoriev I."/>
        </authorList>
    </citation>
    <scope>NUCLEOTIDE SEQUENCE</scope>
    <source>
        <strain evidence="5">CBS 122681</strain>
    </source>
</reference>
<sequence length="138" mass="14389">MAEPFPISDATPVASEAAPAPAPTPTPIENGTPATADVEMKDEIPAVQTPTHNNTTAATIPTPAAVPTPSRNSPLPTQSTSAPISASPHGSSTRAYLNQNVTPYLLDAMKHLVTGEHDKPLKFLSEYLAKESAKHEGT</sequence>